<evidence type="ECO:0000313" key="2">
    <source>
        <dbReference type="EMBL" id="ROR82366.1"/>
    </source>
</evidence>
<dbReference type="AlphaFoldDB" id="A0A3N2C4D7"/>
<reference evidence="2 3" key="1">
    <citation type="submission" date="2018-11" db="EMBL/GenBank/DDBJ databases">
        <title>Sequencing the genomes of 1000 actinobacteria strains.</title>
        <authorList>
            <person name="Klenk H.-P."/>
        </authorList>
    </citation>
    <scope>NUCLEOTIDE SEQUENCE [LARGE SCALE GENOMIC DNA]</scope>
    <source>
        <strain evidence="2 3">DSM 14012</strain>
    </source>
</reference>
<accession>A0A3N2C4D7</accession>
<feature type="region of interest" description="Disordered" evidence="1">
    <location>
        <begin position="43"/>
        <end position="96"/>
    </location>
</feature>
<dbReference type="Gene3D" id="3.90.1010.20">
    <property type="match status" value="1"/>
</dbReference>
<comment type="caution">
    <text evidence="2">The sequence shown here is derived from an EMBL/GenBank/DDBJ whole genome shotgun (WGS) entry which is preliminary data.</text>
</comment>
<gene>
    <name evidence="2" type="ORF">EDD42_2455</name>
</gene>
<organism evidence="2 3">
    <name type="scientific">Plantibacter flavus</name>
    <dbReference type="NCBI Taxonomy" id="150123"/>
    <lineage>
        <taxon>Bacteria</taxon>
        <taxon>Bacillati</taxon>
        <taxon>Actinomycetota</taxon>
        <taxon>Actinomycetes</taxon>
        <taxon>Micrococcales</taxon>
        <taxon>Microbacteriaceae</taxon>
        <taxon>Plantibacter</taxon>
    </lineage>
</organism>
<feature type="compositionally biased region" description="Low complexity" evidence="1">
    <location>
        <begin position="43"/>
        <end position="78"/>
    </location>
</feature>
<keyword evidence="3" id="KW-1185">Reference proteome</keyword>
<name>A0A3N2C4D7_9MICO</name>
<sequence>MRNPTTTQPPVRTPRLSVAAKKTTFAALTGLTLVGSLAGCSAADAGSATTTTSPETKSTAAPEATTSTDAAAGSGSTDYQDGSYTADGSYQSPNGTESITVTVTLAEDKVTAVDVVSHAESANSKRYQAEFISGIAAEVVGKDIDSLKVSKVAGSSLTSGGFNAAIDTIKTEAKG</sequence>
<dbReference type="Proteomes" id="UP000266915">
    <property type="component" value="Unassembled WGS sequence"/>
</dbReference>
<dbReference type="RefSeq" id="WP_119863552.1">
    <property type="nucleotide sequence ID" value="NZ_FXAP01000005.1"/>
</dbReference>
<dbReference type="GO" id="GO:0010181">
    <property type="term" value="F:FMN binding"/>
    <property type="evidence" value="ECO:0007669"/>
    <property type="project" value="InterPro"/>
</dbReference>
<protein>
    <submittedName>
        <fullName evidence="2">FMN-binding protein</fullName>
    </submittedName>
</protein>
<dbReference type="EMBL" id="RKHL01000001">
    <property type="protein sequence ID" value="ROR82366.1"/>
    <property type="molecule type" value="Genomic_DNA"/>
</dbReference>
<evidence type="ECO:0000256" key="1">
    <source>
        <dbReference type="SAM" id="MobiDB-lite"/>
    </source>
</evidence>
<dbReference type="GO" id="GO:0016020">
    <property type="term" value="C:membrane"/>
    <property type="evidence" value="ECO:0007669"/>
    <property type="project" value="InterPro"/>
</dbReference>
<evidence type="ECO:0000313" key="3">
    <source>
        <dbReference type="Proteomes" id="UP000266915"/>
    </source>
</evidence>
<feature type="compositionally biased region" description="Polar residues" evidence="1">
    <location>
        <begin position="79"/>
        <end position="96"/>
    </location>
</feature>
<proteinExistence type="predicted"/>